<evidence type="ECO:0000256" key="1">
    <source>
        <dbReference type="SAM" id="Phobius"/>
    </source>
</evidence>
<feature type="transmembrane region" description="Helical" evidence="1">
    <location>
        <begin position="59"/>
        <end position="77"/>
    </location>
</feature>
<reference evidence="2 3" key="1">
    <citation type="submission" date="2019-02" db="EMBL/GenBank/DDBJ databases">
        <title>Deep-cultivation of Planctomycetes and their phenomic and genomic characterization uncovers novel biology.</title>
        <authorList>
            <person name="Wiegand S."/>
            <person name="Jogler M."/>
            <person name="Boedeker C."/>
            <person name="Pinto D."/>
            <person name="Vollmers J."/>
            <person name="Rivas-Marin E."/>
            <person name="Kohn T."/>
            <person name="Peeters S.H."/>
            <person name="Heuer A."/>
            <person name="Rast P."/>
            <person name="Oberbeckmann S."/>
            <person name="Bunk B."/>
            <person name="Jeske O."/>
            <person name="Meyerdierks A."/>
            <person name="Storesund J.E."/>
            <person name="Kallscheuer N."/>
            <person name="Luecker S."/>
            <person name="Lage O.M."/>
            <person name="Pohl T."/>
            <person name="Merkel B.J."/>
            <person name="Hornburger P."/>
            <person name="Mueller R.-W."/>
            <person name="Bruemmer F."/>
            <person name="Labrenz M."/>
            <person name="Spormann A.M."/>
            <person name="Op Den Camp H."/>
            <person name="Overmann J."/>
            <person name="Amann R."/>
            <person name="Jetten M.S.M."/>
            <person name="Mascher T."/>
            <person name="Medema M.H."/>
            <person name="Devos D.P."/>
            <person name="Kaster A.-K."/>
            <person name="Ovreas L."/>
            <person name="Rohde M."/>
            <person name="Galperin M.Y."/>
            <person name="Jogler C."/>
        </authorList>
    </citation>
    <scope>NUCLEOTIDE SEQUENCE [LARGE SCALE GENOMIC DNA]</scope>
    <source>
        <strain evidence="2 3">KOR34</strain>
    </source>
</reference>
<sequence length="427" mass="46698">MDTQPPPIDDAQATLRRQRLVWLWALATPLLIGATWPLWCGRTALPSIPALSLLTPAPMFAEYVLLGAVAWGTLCVVRGKQAAGLAYGCVGLAGLMLFDQLRWQPWAYHLLVMGSVLLLSPPWLAVALLRVLAVSVYLYSAIAKLDFAFASTLGRQMLEAAAGLVGLEIAGWPRWLLLSLALAMPVAEAVAGLLLAWRRTRTAGLLLAIFMHLSAFVALGPLGLNHRPGVLLWNLVFPAHLWLLFGPIKSAAGESLPAEPSTAVAPRWSAKVAIAIVGFAVMGPLTRPLGVWDRWPSWGLYAPGGERTEVLVRASVLERLPDTLRADEVDESSGDAGWRRLRLDEWSLDQSLAPLYPQRRTTLAIVRELDRAALLGGALRVELLSAADRFSGERSSESLHGIAEVEEYARRYWLNTRTRTLPSPARR</sequence>
<keyword evidence="3" id="KW-1185">Reference proteome</keyword>
<organism evidence="2 3">
    <name type="scientific">Posidoniimonas corsicana</name>
    <dbReference type="NCBI Taxonomy" id="1938618"/>
    <lineage>
        <taxon>Bacteria</taxon>
        <taxon>Pseudomonadati</taxon>
        <taxon>Planctomycetota</taxon>
        <taxon>Planctomycetia</taxon>
        <taxon>Pirellulales</taxon>
        <taxon>Lacipirellulaceae</taxon>
        <taxon>Posidoniimonas</taxon>
    </lineage>
</organism>
<accession>A0A5C5VDI0</accession>
<dbReference type="EMBL" id="SIHJ01000001">
    <property type="protein sequence ID" value="TWT35705.1"/>
    <property type="molecule type" value="Genomic_DNA"/>
</dbReference>
<keyword evidence="1" id="KW-0472">Membrane</keyword>
<name>A0A5C5VDI0_9BACT</name>
<keyword evidence="1" id="KW-0812">Transmembrane</keyword>
<dbReference type="Proteomes" id="UP000316714">
    <property type="component" value="Unassembled WGS sequence"/>
</dbReference>
<comment type="caution">
    <text evidence="2">The sequence shown here is derived from an EMBL/GenBank/DDBJ whole genome shotgun (WGS) entry which is preliminary data.</text>
</comment>
<protein>
    <recommendedName>
        <fullName evidence="4">Vitamin K-dependent gamma-carboxylase</fullName>
    </recommendedName>
</protein>
<feature type="transmembrane region" description="Helical" evidence="1">
    <location>
        <begin position="175"/>
        <end position="197"/>
    </location>
</feature>
<dbReference type="OrthoDB" id="239293at2"/>
<feature type="transmembrane region" description="Helical" evidence="1">
    <location>
        <begin position="203"/>
        <end position="224"/>
    </location>
</feature>
<dbReference type="AlphaFoldDB" id="A0A5C5VDI0"/>
<evidence type="ECO:0000313" key="2">
    <source>
        <dbReference type="EMBL" id="TWT35705.1"/>
    </source>
</evidence>
<evidence type="ECO:0008006" key="4">
    <source>
        <dbReference type="Google" id="ProtNLM"/>
    </source>
</evidence>
<proteinExistence type="predicted"/>
<dbReference type="RefSeq" id="WP_146562071.1">
    <property type="nucleotide sequence ID" value="NZ_SIHJ01000001.1"/>
</dbReference>
<evidence type="ECO:0000313" key="3">
    <source>
        <dbReference type="Proteomes" id="UP000316714"/>
    </source>
</evidence>
<gene>
    <name evidence="2" type="ORF">KOR34_05990</name>
</gene>
<keyword evidence="1" id="KW-1133">Transmembrane helix</keyword>
<feature type="transmembrane region" description="Helical" evidence="1">
    <location>
        <begin position="84"/>
        <end position="103"/>
    </location>
</feature>
<feature type="transmembrane region" description="Helical" evidence="1">
    <location>
        <begin position="20"/>
        <end position="39"/>
    </location>
</feature>